<keyword evidence="2" id="KW-0547">Nucleotide-binding</keyword>
<dbReference type="AlphaFoldDB" id="A0A2H9T115"/>
<dbReference type="InterPro" id="IPR014729">
    <property type="entry name" value="Rossmann-like_a/b/a_fold"/>
</dbReference>
<dbReference type="GO" id="GO:0005524">
    <property type="term" value="F:ATP binding"/>
    <property type="evidence" value="ECO:0007669"/>
    <property type="project" value="UniProtKB-KW"/>
</dbReference>
<evidence type="ECO:0000256" key="4">
    <source>
        <dbReference type="ARBA" id="ARBA00022917"/>
    </source>
</evidence>
<evidence type="ECO:0000256" key="3">
    <source>
        <dbReference type="ARBA" id="ARBA00022840"/>
    </source>
</evidence>
<evidence type="ECO:0000313" key="7">
    <source>
        <dbReference type="EMBL" id="PJE69430.1"/>
    </source>
</evidence>
<keyword evidence="3" id="KW-0067">ATP-binding</keyword>
<dbReference type="Proteomes" id="UP000236946">
    <property type="component" value="Unassembled WGS sequence"/>
</dbReference>
<evidence type="ECO:0000313" key="8">
    <source>
        <dbReference type="Proteomes" id="UP000236946"/>
    </source>
</evidence>
<sequence>MPEKNKKFYVTTSIAYTNAPPHIGFALEAIETDVTARYHRFLEKNVFFLTGTDEHGAKITKAAEKEGKTPKEFVDGISEQFRKLKEVLNLSNDDFIRTTDEKRH</sequence>
<evidence type="ECO:0000256" key="5">
    <source>
        <dbReference type="ARBA" id="ARBA00023146"/>
    </source>
</evidence>
<dbReference type="PANTHER" id="PTHR43326:SF1">
    <property type="entry name" value="METHIONINE--TRNA LIGASE, MITOCHONDRIAL"/>
    <property type="match status" value="1"/>
</dbReference>
<organism evidence="7 8">
    <name type="scientific">Candidatus Staskawiczbacteria bacterium CG10_big_fil_rev_8_21_14_0_10_38_10</name>
    <dbReference type="NCBI Taxonomy" id="1974891"/>
    <lineage>
        <taxon>Bacteria</taxon>
        <taxon>Candidatus Staskawicziibacteriota</taxon>
    </lineage>
</organism>
<keyword evidence="1 7" id="KW-0436">Ligase</keyword>
<feature type="non-terminal residue" evidence="7">
    <location>
        <position position="104"/>
    </location>
</feature>
<gene>
    <name evidence="7" type="ORF">COU98_02125</name>
</gene>
<name>A0A2H9T115_9BACT</name>
<protein>
    <submittedName>
        <fullName evidence="7">Methionine--tRNA ligase</fullName>
        <ecNumber evidence="7">6.1.1.10</ecNumber>
    </submittedName>
</protein>
<keyword evidence="5" id="KW-0030">Aminoacyl-tRNA synthetase</keyword>
<evidence type="ECO:0000256" key="2">
    <source>
        <dbReference type="ARBA" id="ARBA00022741"/>
    </source>
</evidence>
<dbReference type="Gene3D" id="3.40.50.620">
    <property type="entry name" value="HUPs"/>
    <property type="match status" value="1"/>
</dbReference>
<dbReference type="InterPro" id="IPR015413">
    <property type="entry name" value="Methionyl/Leucyl_tRNA_Synth"/>
</dbReference>
<dbReference type="GO" id="GO:0006431">
    <property type="term" value="P:methionyl-tRNA aminoacylation"/>
    <property type="evidence" value="ECO:0007669"/>
    <property type="project" value="InterPro"/>
</dbReference>
<dbReference type="GO" id="GO:0004825">
    <property type="term" value="F:methionine-tRNA ligase activity"/>
    <property type="evidence" value="ECO:0007669"/>
    <property type="project" value="UniProtKB-EC"/>
</dbReference>
<evidence type="ECO:0000256" key="1">
    <source>
        <dbReference type="ARBA" id="ARBA00022598"/>
    </source>
</evidence>
<dbReference type="EMBL" id="PFEN01000040">
    <property type="protein sequence ID" value="PJE69430.1"/>
    <property type="molecule type" value="Genomic_DNA"/>
</dbReference>
<dbReference type="PRINTS" id="PR01041">
    <property type="entry name" value="TRNASYNTHMET"/>
</dbReference>
<dbReference type="SUPFAM" id="SSF52374">
    <property type="entry name" value="Nucleotidylyl transferase"/>
    <property type="match status" value="1"/>
</dbReference>
<comment type="caution">
    <text evidence="7">The sequence shown here is derived from an EMBL/GenBank/DDBJ whole genome shotgun (WGS) entry which is preliminary data.</text>
</comment>
<dbReference type="EC" id="6.1.1.10" evidence="7"/>
<proteinExistence type="predicted"/>
<dbReference type="InterPro" id="IPR033911">
    <property type="entry name" value="MetRS_core"/>
</dbReference>
<dbReference type="PANTHER" id="PTHR43326">
    <property type="entry name" value="METHIONYL-TRNA SYNTHETASE"/>
    <property type="match status" value="1"/>
</dbReference>
<dbReference type="Pfam" id="PF09334">
    <property type="entry name" value="tRNA-synt_1g"/>
    <property type="match status" value="1"/>
</dbReference>
<dbReference type="InterPro" id="IPR023457">
    <property type="entry name" value="Met-tRNA_synth_2"/>
</dbReference>
<feature type="domain" description="Methionyl/Leucyl tRNA synthetase" evidence="6">
    <location>
        <begin position="8"/>
        <end position="103"/>
    </location>
</feature>
<reference evidence="8" key="1">
    <citation type="submission" date="2017-09" db="EMBL/GenBank/DDBJ databases">
        <title>Depth-based differentiation of microbial function through sediment-hosted aquifers and enrichment of novel symbionts in the deep terrestrial subsurface.</title>
        <authorList>
            <person name="Probst A.J."/>
            <person name="Ladd B."/>
            <person name="Jarett J.K."/>
            <person name="Geller-Mcgrath D.E."/>
            <person name="Sieber C.M.K."/>
            <person name="Emerson J.B."/>
            <person name="Anantharaman K."/>
            <person name="Thomas B.C."/>
            <person name="Malmstrom R."/>
            <person name="Stieglmeier M."/>
            <person name="Klingl A."/>
            <person name="Woyke T."/>
            <person name="Ryan C.M."/>
            <person name="Banfield J.F."/>
        </authorList>
    </citation>
    <scope>NUCLEOTIDE SEQUENCE [LARGE SCALE GENOMIC DNA]</scope>
</reference>
<accession>A0A2H9T115</accession>
<keyword evidence="4" id="KW-0648">Protein biosynthesis</keyword>
<evidence type="ECO:0000259" key="6">
    <source>
        <dbReference type="Pfam" id="PF09334"/>
    </source>
</evidence>